<accession>A0ABW5CDK0</accession>
<keyword evidence="3" id="KW-1185">Reference proteome</keyword>
<dbReference type="InterPro" id="IPR014710">
    <property type="entry name" value="RmlC-like_jellyroll"/>
</dbReference>
<dbReference type="Gene3D" id="2.60.120.10">
    <property type="entry name" value="Jelly Rolls"/>
    <property type="match status" value="1"/>
</dbReference>
<organism evidence="2 3">
    <name type="scientific">Phaeospirillum tilakii</name>
    <dbReference type="NCBI Taxonomy" id="741673"/>
    <lineage>
        <taxon>Bacteria</taxon>
        <taxon>Pseudomonadati</taxon>
        <taxon>Pseudomonadota</taxon>
        <taxon>Alphaproteobacteria</taxon>
        <taxon>Rhodospirillales</taxon>
        <taxon>Rhodospirillaceae</taxon>
        <taxon>Phaeospirillum</taxon>
    </lineage>
</organism>
<name>A0ABW5CDK0_9PROT</name>
<dbReference type="Pfam" id="PF00027">
    <property type="entry name" value="cNMP_binding"/>
    <property type="match status" value="1"/>
</dbReference>
<proteinExistence type="predicted"/>
<dbReference type="InterPro" id="IPR000595">
    <property type="entry name" value="cNMP-bd_dom"/>
</dbReference>
<dbReference type="SUPFAM" id="SSF51206">
    <property type="entry name" value="cAMP-binding domain-like"/>
    <property type="match status" value="1"/>
</dbReference>
<dbReference type="SMART" id="SM00100">
    <property type="entry name" value="cNMP"/>
    <property type="match status" value="1"/>
</dbReference>
<comment type="caution">
    <text evidence="2">The sequence shown here is derived from an EMBL/GenBank/DDBJ whole genome shotgun (WGS) entry which is preliminary data.</text>
</comment>
<evidence type="ECO:0000259" key="1">
    <source>
        <dbReference type="PROSITE" id="PS50042"/>
    </source>
</evidence>
<dbReference type="PRINTS" id="PR00103">
    <property type="entry name" value="CAMPKINASE"/>
</dbReference>
<dbReference type="Proteomes" id="UP001597296">
    <property type="component" value="Unassembled WGS sequence"/>
</dbReference>
<dbReference type="PROSITE" id="PS50042">
    <property type="entry name" value="CNMP_BINDING_3"/>
    <property type="match status" value="1"/>
</dbReference>
<dbReference type="EMBL" id="JBHUIY010000017">
    <property type="protein sequence ID" value="MFD2234160.1"/>
    <property type="molecule type" value="Genomic_DNA"/>
</dbReference>
<dbReference type="InterPro" id="IPR018490">
    <property type="entry name" value="cNMP-bd_dom_sf"/>
</dbReference>
<feature type="domain" description="Cyclic nucleotide-binding" evidence="1">
    <location>
        <begin position="8"/>
        <end position="112"/>
    </location>
</feature>
<dbReference type="CDD" id="cd00038">
    <property type="entry name" value="CAP_ED"/>
    <property type="match status" value="1"/>
</dbReference>
<dbReference type="PANTHER" id="PTHR24567">
    <property type="entry name" value="CRP FAMILY TRANSCRIPTIONAL REGULATORY PROTEIN"/>
    <property type="match status" value="1"/>
</dbReference>
<evidence type="ECO:0000313" key="2">
    <source>
        <dbReference type="EMBL" id="MFD2234160.1"/>
    </source>
</evidence>
<reference evidence="3" key="1">
    <citation type="journal article" date="2019" name="Int. J. Syst. Evol. Microbiol.">
        <title>The Global Catalogue of Microorganisms (GCM) 10K type strain sequencing project: providing services to taxonomists for standard genome sequencing and annotation.</title>
        <authorList>
            <consortium name="The Broad Institute Genomics Platform"/>
            <consortium name="The Broad Institute Genome Sequencing Center for Infectious Disease"/>
            <person name="Wu L."/>
            <person name="Ma J."/>
        </authorList>
    </citation>
    <scope>NUCLEOTIDE SEQUENCE [LARGE SCALE GENOMIC DNA]</scope>
    <source>
        <strain evidence="3">KCTC 15012</strain>
    </source>
</reference>
<evidence type="ECO:0000313" key="3">
    <source>
        <dbReference type="Proteomes" id="UP001597296"/>
    </source>
</evidence>
<dbReference type="InterPro" id="IPR050397">
    <property type="entry name" value="Env_Response_Regulators"/>
</dbReference>
<gene>
    <name evidence="2" type="ORF">ACFSNB_10105</name>
</gene>
<protein>
    <submittedName>
        <fullName evidence="2">Crp/Fnr family transcriptional regulator</fullName>
    </submittedName>
</protein>
<dbReference type="RefSeq" id="WP_377316102.1">
    <property type="nucleotide sequence ID" value="NZ_JBHUIY010000017.1"/>
</dbReference>
<sequence>MTRGGDGATERRDFARGTLIFREGDSGDTAYLVHRGTVRIFKTVGGRRVTLGLVRPFQVFGELALIDDAPRMAGALADDDVTVLVLPRAAIQAMIDQAPDGLRTLILSMMATMRVMGDDLAAARAALLDAGG</sequence>
<dbReference type="PANTHER" id="PTHR24567:SF74">
    <property type="entry name" value="HTH-TYPE TRANSCRIPTIONAL REGULATOR ARCR"/>
    <property type="match status" value="1"/>
</dbReference>